<comment type="similarity">
    <text evidence="8">Belongs to the PPP phosphatase family.</text>
</comment>
<protein>
    <recommendedName>
        <fullName evidence="8">Serine/threonine-protein phosphatase</fullName>
        <ecNumber evidence="8">3.1.3.16</ecNumber>
    </recommendedName>
</protein>
<comment type="catalytic activity">
    <reaction evidence="7 8">
        <text>O-phospho-L-threonyl-[protein] + H2O = L-threonyl-[protein] + phosphate</text>
        <dbReference type="Rhea" id="RHEA:47004"/>
        <dbReference type="Rhea" id="RHEA-COMP:11060"/>
        <dbReference type="Rhea" id="RHEA-COMP:11605"/>
        <dbReference type="ChEBI" id="CHEBI:15377"/>
        <dbReference type="ChEBI" id="CHEBI:30013"/>
        <dbReference type="ChEBI" id="CHEBI:43474"/>
        <dbReference type="ChEBI" id="CHEBI:61977"/>
        <dbReference type="EC" id="3.1.3.16"/>
    </reaction>
</comment>
<reference evidence="10 11" key="1">
    <citation type="submission" date="2024-04" db="EMBL/GenBank/DDBJ databases">
        <title>Tritrichomonas musculus Genome.</title>
        <authorList>
            <person name="Alves-Ferreira E."/>
            <person name="Grigg M."/>
            <person name="Lorenzi H."/>
            <person name="Galac M."/>
        </authorList>
    </citation>
    <scope>NUCLEOTIDE SEQUENCE [LARGE SCALE GENOMIC DNA]</scope>
    <source>
        <strain evidence="10 11">EAF2021</strain>
    </source>
</reference>
<dbReference type="Pfam" id="PF00149">
    <property type="entry name" value="Metallophos"/>
    <property type="match status" value="1"/>
</dbReference>
<dbReference type="InterPro" id="IPR004843">
    <property type="entry name" value="Calcineurin-like_PHP"/>
</dbReference>
<evidence type="ECO:0000256" key="4">
    <source>
        <dbReference type="ARBA" id="ARBA00022912"/>
    </source>
</evidence>
<evidence type="ECO:0000313" key="11">
    <source>
        <dbReference type="Proteomes" id="UP001470230"/>
    </source>
</evidence>
<keyword evidence="11" id="KW-1185">Reference proteome</keyword>
<comment type="cofactor">
    <cofactor evidence="1">
        <name>Mn(2+)</name>
        <dbReference type="ChEBI" id="CHEBI:29035"/>
    </cofactor>
</comment>
<evidence type="ECO:0000256" key="3">
    <source>
        <dbReference type="ARBA" id="ARBA00022801"/>
    </source>
</evidence>
<dbReference type="PANTHER" id="PTHR11668">
    <property type="entry name" value="SERINE/THREONINE PROTEIN PHOSPHATASE"/>
    <property type="match status" value="1"/>
</dbReference>
<evidence type="ECO:0000313" key="10">
    <source>
        <dbReference type="EMBL" id="KAK8857879.1"/>
    </source>
</evidence>
<evidence type="ECO:0000256" key="1">
    <source>
        <dbReference type="ARBA" id="ARBA00001936"/>
    </source>
</evidence>
<accession>A0ABR2I5T4</accession>
<dbReference type="InterPro" id="IPR050341">
    <property type="entry name" value="PP1_catalytic_subunit"/>
</dbReference>
<gene>
    <name evidence="10" type="ORF">M9Y10_012975</name>
</gene>
<keyword evidence="3 8" id="KW-0378">Hydrolase</keyword>
<dbReference type="EC" id="3.1.3.16" evidence="8"/>
<evidence type="ECO:0000256" key="5">
    <source>
        <dbReference type="ARBA" id="ARBA00023211"/>
    </source>
</evidence>
<evidence type="ECO:0000256" key="2">
    <source>
        <dbReference type="ARBA" id="ARBA00022723"/>
    </source>
</evidence>
<dbReference type="PROSITE" id="PS00125">
    <property type="entry name" value="SER_THR_PHOSPHATASE"/>
    <property type="match status" value="1"/>
</dbReference>
<evidence type="ECO:0000256" key="7">
    <source>
        <dbReference type="ARBA" id="ARBA00048336"/>
    </source>
</evidence>
<organism evidence="10 11">
    <name type="scientific">Tritrichomonas musculus</name>
    <dbReference type="NCBI Taxonomy" id="1915356"/>
    <lineage>
        <taxon>Eukaryota</taxon>
        <taxon>Metamonada</taxon>
        <taxon>Parabasalia</taxon>
        <taxon>Tritrichomonadida</taxon>
        <taxon>Tritrichomonadidae</taxon>
        <taxon>Tritrichomonas</taxon>
    </lineage>
</organism>
<dbReference type="PANTHER" id="PTHR11668:SF300">
    <property type="entry name" value="SERINE_THREONINE-PROTEIN PHOSPHATASE"/>
    <property type="match status" value="1"/>
</dbReference>
<dbReference type="EMBL" id="JAPFFF010000019">
    <property type="protein sequence ID" value="KAK8857879.1"/>
    <property type="molecule type" value="Genomic_DNA"/>
</dbReference>
<feature type="domain" description="Serine/threonine specific protein phosphatases" evidence="9">
    <location>
        <begin position="102"/>
        <end position="107"/>
    </location>
</feature>
<keyword evidence="4" id="KW-0904">Protein phosphatase</keyword>
<dbReference type="SUPFAM" id="SSF56300">
    <property type="entry name" value="Metallo-dependent phosphatases"/>
    <property type="match status" value="1"/>
</dbReference>
<dbReference type="Gene3D" id="3.60.21.10">
    <property type="match status" value="1"/>
</dbReference>
<keyword evidence="5" id="KW-0464">Manganese</keyword>
<evidence type="ECO:0000259" key="9">
    <source>
        <dbReference type="PROSITE" id="PS00125"/>
    </source>
</evidence>
<dbReference type="InterPro" id="IPR029052">
    <property type="entry name" value="Metallo-depent_PP-like"/>
</dbReference>
<proteinExistence type="inferred from homology"/>
<dbReference type="InterPro" id="IPR006186">
    <property type="entry name" value="Ser/Thr-sp_prot-phosphatase"/>
</dbReference>
<sequence>MKHINFKLPTFSEDDVRILCNLTQQSVSGSPCLLHLQSPIVIVGDLHGQILDLFRIIRKFGLPNTTKYLFLGDIVDRGDFSIETATFIFALRVLYPENVSILRGNHEFTQLCSHCGFNEEIVNVYGSDSLFTSFIDAFNCLPLVALVDDYIVCVHGGIGPNWATLNQVNSLKRPIEHYNEDTIASMLWSDPSNNVLDYSESPRGVGYIFGQSALIEFLNRNKAKMLIRGHECVQDGYQFMFGNRLLTVFSASNYCGLVNNDSAVITIKPHLKYEVRAFPPLEYIKRSDAVFFSKKITNHNSLSFFDTNKPVLQNSFYNGVMQSDSLMVPKPPISALNHNTQTRRYSTSKLMKHERKTVLLESKSMNGISSLSTFKAKLGNPPMPRPPACRNILKSLLPQ</sequence>
<name>A0ABR2I5T4_9EUKA</name>
<dbReference type="PRINTS" id="PR00114">
    <property type="entry name" value="STPHPHTASE"/>
</dbReference>
<comment type="catalytic activity">
    <reaction evidence="6">
        <text>O-phospho-L-seryl-[protein] + H2O = L-seryl-[protein] + phosphate</text>
        <dbReference type="Rhea" id="RHEA:20629"/>
        <dbReference type="Rhea" id="RHEA-COMP:9863"/>
        <dbReference type="Rhea" id="RHEA-COMP:11604"/>
        <dbReference type="ChEBI" id="CHEBI:15377"/>
        <dbReference type="ChEBI" id="CHEBI:29999"/>
        <dbReference type="ChEBI" id="CHEBI:43474"/>
        <dbReference type="ChEBI" id="CHEBI:83421"/>
        <dbReference type="EC" id="3.1.3.16"/>
    </reaction>
</comment>
<dbReference type="SMART" id="SM00156">
    <property type="entry name" value="PP2Ac"/>
    <property type="match status" value="1"/>
</dbReference>
<comment type="caution">
    <text evidence="10">The sequence shown here is derived from an EMBL/GenBank/DDBJ whole genome shotgun (WGS) entry which is preliminary data.</text>
</comment>
<keyword evidence="2" id="KW-0479">Metal-binding</keyword>
<dbReference type="Proteomes" id="UP001470230">
    <property type="component" value="Unassembled WGS sequence"/>
</dbReference>
<evidence type="ECO:0000256" key="8">
    <source>
        <dbReference type="RuleBase" id="RU004273"/>
    </source>
</evidence>
<evidence type="ECO:0000256" key="6">
    <source>
        <dbReference type="ARBA" id="ARBA00047761"/>
    </source>
</evidence>